<sequence length="104" mass="11606">MYALRERGRALEDKFAYDQSFQFRAEARRNKLMGLWAASLLGVADAGGYAQDLVSFTLDDKTSHDIATKLRHDFDAAGIAVTDGQLQAKMHDLLIEVVKEMQTA</sequence>
<name>A0ABY8M6T3_9HYPH</name>
<dbReference type="Gene3D" id="1.10.790.20">
    <property type="entry name" value="Domain of unknown function DUF1476"/>
    <property type="match status" value="1"/>
</dbReference>
<organism evidence="1 2">
    <name type="scientific">Neorhizobium petrolearium</name>
    <dbReference type="NCBI Taxonomy" id="515361"/>
    <lineage>
        <taxon>Bacteria</taxon>
        <taxon>Pseudomonadati</taxon>
        <taxon>Pseudomonadota</taxon>
        <taxon>Alphaproteobacteria</taxon>
        <taxon>Hyphomicrobiales</taxon>
        <taxon>Rhizobiaceae</taxon>
        <taxon>Rhizobium/Agrobacterium group</taxon>
        <taxon>Neorhizobium</taxon>
    </lineage>
</organism>
<dbReference type="InterPro" id="IPR038293">
    <property type="entry name" value="ATPase_inh_sub_z_sf"/>
</dbReference>
<evidence type="ECO:0000313" key="1">
    <source>
        <dbReference type="EMBL" id="WGI70245.1"/>
    </source>
</evidence>
<keyword evidence="2" id="KW-1185">Reference proteome</keyword>
<dbReference type="RefSeq" id="WP_227702836.1">
    <property type="nucleotide sequence ID" value="NZ_CP123000.1"/>
</dbReference>
<evidence type="ECO:0000313" key="2">
    <source>
        <dbReference type="Proteomes" id="UP001227095"/>
    </source>
</evidence>
<protein>
    <submittedName>
        <fullName evidence="1">ATPase inhibitor subunit zeta</fullName>
    </submittedName>
</protein>
<dbReference type="EMBL" id="CP123000">
    <property type="protein sequence ID" value="WGI70245.1"/>
    <property type="molecule type" value="Genomic_DNA"/>
</dbReference>
<dbReference type="Proteomes" id="UP001227095">
    <property type="component" value="Chromosome"/>
</dbReference>
<proteinExistence type="predicted"/>
<dbReference type="Pfam" id="PF07345">
    <property type="entry name" value="ATPaseInh_sub_z"/>
    <property type="match status" value="1"/>
</dbReference>
<dbReference type="InterPro" id="IPR009945">
    <property type="entry name" value="ATPase_inh_sub_z"/>
</dbReference>
<gene>
    <name evidence="1" type="ORF">QEO92_09460</name>
</gene>
<accession>A0ABY8M6T3</accession>
<dbReference type="PIRSF" id="PIRSF031780">
    <property type="entry name" value="UCP031780"/>
    <property type="match status" value="1"/>
</dbReference>
<reference evidence="1 2" key="1">
    <citation type="submission" date="2023-04" db="EMBL/GenBank/DDBJ databases">
        <title>Neorhizobium petrolearium OS53, complete genome.</title>
        <authorList>
            <person name="Yu T."/>
        </authorList>
    </citation>
    <scope>NUCLEOTIDE SEQUENCE [LARGE SCALE GENOMIC DNA]</scope>
    <source>
        <strain evidence="1 2">OS53</strain>
    </source>
</reference>